<dbReference type="InterPro" id="IPR024072">
    <property type="entry name" value="DHFR-like_dom_sf"/>
</dbReference>
<evidence type="ECO:0000259" key="1">
    <source>
        <dbReference type="Pfam" id="PF01872"/>
    </source>
</evidence>
<accession>A0AA45KG22</accession>
<dbReference type="Pfam" id="PF01872">
    <property type="entry name" value="RibD_C"/>
    <property type="match status" value="1"/>
</dbReference>
<gene>
    <name evidence="2" type="ORF">JW886_09190</name>
</gene>
<dbReference type="EMBL" id="CP070872">
    <property type="protein sequence ID" value="QSE76609.1"/>
    <property type="molecule type" value="Genomic_DNA"/>
</dbReference>
<keyword evidence="3" id="KW-1185">Reference proteome</keyword>
<feature type="domain" description="Bacterial bifunctional deaminase-reductase C-terminal" evidence="1">
    <location>
        <begin position="5"/>
        <end position="163"/>
    </location>
</feature>
<organism evidence="2 3">
    <name type="scientific">Lactococcus taiwanensis</name>
    <dbReference type="NCBI Taxonomy" id="1151742"/>
    <lineage>
        <taxon>Bacteria</taxon>
        <taxon>Bacillati</taxon>
        <taxon>Bacillota</taxon>
        <taxon>Bacilli</taxon>
        <taxon>Lactobacillales</taxon>
        <taxon>Streptococcaceae</taxon>
        <taxon>Lactococcus</taxon>
    </lineage>
</organism>
<reference evidence="2 3" key="1">
    <citation type="submission" date="2021-02" db="EMBL/GenBank/DDBJ databases">
        <title>Complete genome sequence of Lactococcus lactis strain K_LL004.</title>
        <authorList>
            <person name="Kim H.B."/>
        </authorList>
    </citation>
    <scope>NUCLEOTIDE SEQUENCE [LARGE SCALE GENOMIC DNA]</scope>
    <source>
        <strain evidence="2 3">K_LL004</strain>
    </source>
</reference>
<dbReference type="AlphaFoldDB" id="A0AA45KG22"/>
<dbReference type="Gene3D" id="3.40.430.10">
    <property type="entry name" value="Dihydrofolate Reductase, subunit A"/>
    <property type="match status" value="1"/>
</dbReference>
<dbReference type="KEGG" id="lti:JW886_09190"/>
<evidence type="ECO:0000313" key="3">
    <source>
        <dbReference type="Proteomes" id="UP000663608"/>
    </source>
</evidence>
<sequence length="178" mass="20383">MRVGLFIATTLDGYIATTDDELQWLFDVQGEGDNGYGHFYEGVNSIIMGRRTYEWLKREQPEQWAYKGKQTYVVSQHTFENTAEISFIKLTELHALLSSFKATDQKIWVVGGGQLIKYFLEQDWVDELQVTVAPVLLGKGIPLFPEGSYSQHLKLVETTTYGQFVELHYLVEKTSTTD</sequence>
<dbReference type="PANTHER" id="PTHR38011:SF11">
    <property type="entry name" value="2,5-DIAMINO-6-RIBOSYLAMINO-4(3H)-PYRIMIDINONE 5'-PHOSPHATE REDUCTASE"/>
    <property type="match status" value="1"/>
</dbReference>
<dbReference type="GO" id="GO:0009231">
    <property type="term" value="P:riboflavin biosynthetic process"/>
    <property type="evidence" value="ECO:0007669"/>
    <property type="project" value="InterPro"/>
</dbReference>
<protein>
    <submittedName>
        <fullName evidence="2">Dihydrofolate reductase</fullName>
    </submittedName>
</protein>
<name>A0AA45KG22_9LACT</name>
<dbReference type="Proteomes" id="UP000663608">
    <property type="component" value="Chromosome"/>
</dbReference>
<dbReference type="PANTHER" id="PTHR38011">
    <property type="entry name" value="DIHYDROFOLATE REDUCTASE FAMILY PROTEIN (AFU_ORTHOLOGUE AFUA_8G06820)"/>
    <property type="match status" value="1"/>
</dbReference>
<dbReference type="GO" id="GO:0008703">
    <property type="term" value="F:5-amino-6-(5-phosphoribosylamino)uracil reductase activity"/>
    <property type="evidence" value="ECO:0007669"/>
    <property type="project" value="InterPro"/>
</dbReference>
<dbReference type="RefSeq" id="WP_205871923.1">
    <property type="nucleotide sequence ID" value="NZ_CP070872.1"/>
</dbReference>
<dbReference type="InterPro" id="IPR002734">
    <property type="entry name" value="RibDG_C"/>
</dbReference>
<dbReference type="SUPFAM" id="SSF53597">
    <property type="entry name" value="Dihydrofolate reductase-like"/>
    <property type="match status" value="1"/>
</dbReference>
<dbReference type="InterPro" id="IPR050765">
    <property type="entry name" value="Riboflavin_Biosynth_HTPR"/>
</dbReference>
<evidence type="ECO:0000313" key="2">
    <source>
        <dbReference type="EMBL" id="QSE76609.1"/>
    </source>
</evidence>
<proteinExistence type="predicted"/>